<sequence length="95" mass="10920">MKVIVNSKRWATLSQESRDILEQGAIDYEKMSTEALQPQIETARKQLAEKGMKVIKLEGKAAEKYLDKAYSSAWDALKASGSHYYDELRAAYYRR</sequence>
<protein>
    <recommendedName>
        <fullName evidence="4">Extracellular solute-binding protein, family 7</fullName>
    </recommendedName>
</protein>
<dbReference type="GO" id="GO:0055085">
    <property type="term" value="P:transmembrane transport"/>
    <property type="evidence" value="ECO:0007669"/>
    <property type="project" value="InterPro"/>
</dbReference>
<dbReference type="InterPro" id="IPR018389">
    <property type="entry name" value="DctP_fam"/>
</dbReference>
<evidence type="ECO:0000313" key="2">
    <source>
        <dbReference type="EMBL" id="NDW05002.1"/>
    </source>
</evidence>
<dbReference type="Gene3D" id="3.40.190.170">
    <property type="entry name" value="Bacterial extracellular solute-binding protein, family 7"/>
    <property type="match status" value="1"/>
</dbReference>
<reference evidence="2 3" key="1">
    <citation type="submission" date="2020-01" db="EMBL/GenBank/DDBJ databases">
        <title>Jiella pacifica sp. nov.</title>
        <authorList>
            <person name="Xue Z."/>
            <person name="Zhu S."/>
            <person name="Chen J."/>
            <person name="Yang J."/>
        </authorList>
    </citation>
    <scope>NUCLEOTIDE SEQUENCE [LARGE SCALE GENOMIC DNA]</scope>
    <source>
        <strain evidence="2 3">40Bstr34</strain>
    </source>
</reference>
<gene>
    <name evidence="2" type="ORF">GTK09_11220</name>
</gene>
<dbReference type="Proteomes" id="UP000469011">
    <property type="component" value="Unassembled WGS sequence"/>
</dbReference>
<dbReference type="Pfam" id="PF03480">
    <property type="entry name" value="DctP"/>
    <property type="match status" value="1"/>
</dbReference>
<evidence type="ECO:0008006" key="4">
    <source>
        <dbReference type="Google" id="ProtNLM"/>
    </source>
</evidence>
<dbReference type="InterPro" id="IPR038404">
    <property type="entry name" value="TRAP_DctP_sf"/>
</dbReference>
<dbReference type="RefSeq" id="WP_163463266.1">
    <property type="nucleotide sequence ID" value="NZ_JAAAMG010000007.1"/>
</dbReference>
<name>A0A6N9T344_9HYPH</name>
<keyword evidence="3" id="KW-1185">Reference proteome</keyword>
<evidence type="ECO:0000313" key="3">
    <source>
        <dbReference type="Proteomes" id="UP000469011"/>
    </source>
</evidence>
<proteinExistence type="predicted"/>
<dbReference type="AlphaFoldDB" id="A0A6N9T344"/>
<evidence type="ECO:0000256" key="1">
    <source>
        <dbReference type="ARBA" id="ARBA00022729"/>
    </source>
</evidence>
<organism evidence="2 3">
    <name type="scientific">Jiella pacifica</name>
    <dbReference type="NCBI Taxonomy" id="2696469"/>
    <lineage>
        <taxon>Bacteria</taxon>
        <taxon>Pseudomonadati</taxon>
        <taxon>Pseudomonadota</taxon>
        <taxon>Alphaproteobacteria</taxon>
        <taxon>Hyphomicrobiales</taxon>
        <taxon>Aurantimonadaceae</taxon>
        <taxon>Jiella</taxon>
    </lineage>
</organism>
<comment type="caution">
    <text evidence="2">The sequence shown here is derived from an EMBL/GenBank/DDBJ whole genome shotgun (WGS) entry which is preliminary data.</text>
</comment>
<accession>A0A6N9T344</accession>
<keyword evidence="1" id="KW-0732">Signal</keyword>
<dbReference type="EMBL" id="JAAAMG010000007">
    <property type="protein sequence ID" value="NDW05002.1"/>
    <property type="molecule type" value="Genomic_DNA"/>
</dbReference>